<dbReference type="PANTHER" id="PTHR30565">
    <property type="entry name" value="PROTEIN YCIF"/>
    <property type="match status" value="1"/>
</dbReference>
<proteinExistence type="predicted"/>
<dbReference type="CDD" id="cd07909">
    <property type="entry name" value="YciF"/>
    <property type="match status" value="1"/>
</dbReference>
<dbReference type="InterPro" id="IPR047114">
    <property type="entry name" value="YciF"/>
</dbReference>
<gene>
    <name evidence="2" type="ORF">FO442_13360</name>
</gene>
<dbReference type="AlphaFoldDB" id="A0A556MQP3"/>
<evidence type="ECO:0000313" key="3">
    <source>
        <dbReference type="Proteomes" id="UP000316008"/>
    </source>
</evidence>
<evidence type="ECO:0000256" key="1">
    <source>
        <dbReference type="SAM" id="MobiDB-lite"/>
    </source>
</evidence>
<dbReference type="OrthoDB" id="9795056at2"/>
<dbReference type="InterPro" id="IPR010287">
    <property type="entry name" value="DUF892_YciF-like"/>
</dbReference>
<dbReference type="PANTHER" id="PTHR30565:SF9">
    <property type="entry name" value="PROTEIN YCIF"/>
    <property type="match status" value="1"/>
</dbReference>
<dbReference type="InterPro" id="IPR012347">
    <property type="entry name" value="Ferritin-like"/>
</dbReference>
<dbReference type="SUPFAM" id="SSF47240">
    <property type="entry name" value="Ferritin-like"/>
    <property type="match status" value="1"/>
</dbReference>
<keyword evidence="3" id="KW-1185">Reference proteome</keyword>
<evidence type="ECO:0000313" key="2">
    <source>
        <dbReference type="EMBL" id="TSJ42069.1"/>
    </source>
</evidence>
<feature type="compositionally biased region" description="Polar residues" evidence="1">
    <location>
        <begin position="158"/>
        <end position="169"/>
    </location>
</feature>
<dbReference type="EMBL" id="VLPL01000006">
    <property type="protein sequence ID" value="TSJ42069.1"/>
    <property type="molecule type" value="Genomic_DNA"/>
</dbReference>
<dbReference type="Gene3D" id="1.20.1260.10">
    <property type="match status" value="1"/>
</dbReference>
<dbReference type="RefSeq" id="WP_144333700.1">
    <property type="nucleotide sequence ID" value="NZ_VLPL01000006.1"/>
</dbReference>
<dbReference type="Proteomes" id="UP000316008">
    <property type="component" value="Unassembled WGS sequence"/>
</dbReference>
<comment type="caution">
    <text evidence="2">The sequence shown here is derived from an EMBL/GenBank/DDBJ whole genome shotgun (WGS) entry which is preliminary data.</text>
</comment>
<reference evidence="2 3" key="1">
    <citation type="submission" date="2019-07" db="EMBL/GenBank/DDBJ databases">
        <authorList>
            <person name="Huq M.A."/>
        </authorList>
    </citation>
    <scope>NUCLEOTIDE SEQUENCE [LARGE SCALE GENOMIC DNA]</scope>
    <source>
        <strain evidence="2 3">MAH-3</strain>
    </source>
</reference>
<organism evidence="2 3">
    <name type="scientific">Fluviicola chungangensis</name>
    <dbReference type="NCBI Taxonomy" id="2597671"/>
    <lineage>
        <taxon>Bacteria</taxon>
        <taxon>Pseudomonadati</taxon>
        <taxon>Bacteroidota</taxon>
        <taxon>Flavobacteriia</taxon>
        <taxon>Flavobacteriales</taxon>
        <taxon>Crocinitomicaceae</taxon>
        <taxon>Fluviicola</taxon>
    </lineage>
</organism>
<protein>
    <submittedName>
        <fullName evidence="2">Ferritin-like domain-containing protein</fullName>
    </submittedName>
</protein>
<accession>A0A556MQP3</accession>
<dbReference type="Pfam" id="PF05974">
    <property type="entry name" value="DUF892"/>
    <property type="match status" value="1"/>
</dbReference>
<feature type="region of interest" description="Disordered" evidence="1">
    <location>
        <begin position="153"/>
        <end position="176"/>
    </location>
</feature>
<sequence length="176" mass="19106">MATKTTNQGGSSRESGLRELFIDELKDIYWAEKALVKALPKMANKATNSELAAAIEDHLAVTETHVDRLEQVFEAIGEKAATKKCEAMDGLITEAEELMKEIEDGVVRDAAIISAAQKVEHYEIASYGTLVSFANTLGESDAAELLEETLNEEKEADQTLTEIAESSINIDAAGEE</sequence>
<name>A0A556MQP3_9FLAO</name>
<dbReference type="InterPro" id="IPR009078">
    <property type="entry name" value="Ferritin-like_SF"/>
</dbReference>